<feature type="transmembrane region" description="Helical" evidence="1">
    <location>
        <begin position="25"/>
        <end position="46"/>
    </location>
</feature>
<reference evidence="2" key="1">
    <citation type="submission" date="2021-04" db="EMBL/GenBank/DDBJ databases">
        <authorList>
            <person name="Chebbi M.A.C M."/>
        </authorList>
    </citation>
    <scope>NUCLEOTIDE SEQUENCE</scope>
</reference>
<proteinExistence type="predicted"/>
<gene>
    <name evidence="2" type="ORF">HICCMSTLAB_LOCUS2989</name>
</gene>
<sequence length="76" mass="8961">MGIQSVRVPMYIDEFRMINFFVSDLVIYIFGGFIFCLMFESPFLVLQKLILAHRTERISQSSVEDKTNTSKKYLKE</sequence>
<evidence type="ECO:0000313" key="3">
    <source>
        <dbReference type="Proteomes" id="UP000786811"/>
    </source>
</evidence>
<comment type="caution">
    <text evidence="2">The sequence shown here is derived from an EMBL/GenBank/DDBJ whole genome shotgun (WGS) entry which is preliminary data.</text>
</comment>
<protein>
    <submittedName>
        <fullName evidence="2">Uncharacterized protein</fullName>
    </submittedName>
</protein>
<keyword evidence="3" id="KW-1185">Reference proteome</keyword>
<dbReference type="AlphaFoldDB" id="A0A8J2H6R0"/>
<dbReference type="Proteomes" id="UP000786811">
    <property type="component" value="Unassembled WGS sequence"/>
</dbReference>
<accession>A0A8J2H6R0</accession>
<evidence type="ECO:0000313" key="2">
    <source>
        <dbReference type="EMBL" id="CAG5079347.1"/>
    </source>
</evidence>
<keyword evidence="1" id="KW-0812">Transmembrane</keyword>
<keyword evidence="1" id="KW-0472">Membrane</keyword>
<organism evidence="2 3">
    <name type="scientific">Cotesia congregata</name>
    <name type="common">Parasitoid wasp</name>
    <name type="synonym">Apanteles congregatus</name>
    <dbReference type="NCBI Taxonomy" id="51543"/>
    <lineage>
        <taxon>Eukaryota</taxon>
        <taxon>Metazoa</taxon>
        <taxon>Ecdysozoa</taxon>
        <taxon>Arthropoda</taxon>
        <taxon>Hexapoda</taxon>
        <taxon>Insecta</taxon>
        <taxon>Pterygota</taxon>
        <taxon>Neoptera</taxon>
        <taxon>Endopterygota</taxon>
        <taxon>Hymenoptera</taxon>
        <taxon>Apocrita</taxon>
        <taxon>Ichneumonoidea</taxon>
        <taxon>Braconidae</taxon>
        <taxon>Microgastrinae</taxon>
        <taxon>Cotesia</taxon>
    </lineage>
</organism>
<evidence type="ECO:0000256" key="1">
    <source>
        <dbReference type="SAM" id="Phobius"/>
    </source>
</evidence>
<name>A0A8J2H6R0_COTCN</name>
<keyword evidence="1" id="KW-1133">Transmembrane helix</keyword>
<dbReference type="EMBL" id="CAJNRD030001117">
    <property type="protein sequence ID" value="CAG5079347.1"/>
    <property type="molecule type" value="Genomic_DNA"/>
</dbReference>